<sequence length="71" mass="7823">MFECYVDAPPHAMAQPASVEESPTVDKSCGSDELHRYFLFCSERQVGRARAWLAAAGYTPVTPARCSNRSV</sequence>
<accession>A0A0I9U1F0</accession>
<dbReference type="EMBL" id="LDPR01000011">
    <property type="protein sequence ID" value="KLO35909.1"/>
    <property type="molecule type" value="Genomic_DNA"/>
</dbReference>
<dbReference type="Proteomes" id="UP000036334">
    <property type="component" value="Unassembled WGS sequence"/>
</dbReference>
<comment type="caution">
    <text evidence="1">The sequence shown here is derived from an EMBL/GenBank/DDBJ whole genome shotgun (WGS) entry which is preliminary data.</text>
</comment>
<organism evidence="1 2">
    <name type="scientific">Mycobacterium haemophilum</name>
    <dbReference type="NCBI Taxonomy" id="29311"/>
    <lineage>
        <taxon>Bacteria</taxon>
        <taxon>Bacillati</taxon>
        <taxon>Actinomycetota</taxon>
        <taxon>Actinomycetes</taxon>
        <taxon>Mycobacteriales</taxon>
        <taxon>Mycobacteriaceae</taxon>
        <taxon>Mycobacterium</taxon>
    </lineage>
</organism>
<evidence type="ECO:0000313" key="1">
    <source>
        <dbReference type="EMBL" id="KLO35909.1"/>
    </source>
</evidence>
<dbReference type="PATRIC" id="fig|29311.18.peg.869"/>
<dbReference type="AlphaFoldDB" id="A0A0I9U1F0"/>
<reference evidence="1 2" key="1">
    <citation type="submission" date="2015-05" db="EMBL/GenBank/DDBJ databases">
        <title>Genome sequence of Mycobacterium haemophilum.</title>
        <authorList>
            <person name="Greninger A.L."/>
            <person name="Cunningham G."/>
            <person name="Miller S."/>
        </authorList>
    </citation>
    <scope>NUCLEOTIDE SEQUENCE [LARGE SCALE GENOMIC DNA]</scope>
    <source>
        <strain evidence="2">UC1</strain>
    </source>
</reference>
<name>A0A0I9U1F0_9MYCO</name>
<evidence type="ECO:0000313" key="2">
    <source>
        <dbReference type="Proteomes" id="UP000036334"/>
    </source>
</evidence>
<gene>
    <name evidence="1" type="ORF">ABH38_13535</name>
</gene>
<protein>
    <submittedName>
        <fullName evidence="1">Uncharacterized protein</fullName>
    </submittedName>
</protein>
<proteinExistence type="predicted"/>
<keyword evidence="2" id="KW-1185">Reference proteome</keyword>
<dbReference type="STRING" id="1202450.B586_20025"/>